<name>A0A1Y2E146_9PEZI</name>
<feature type="domain" description="DNA endonuclease activator Ctp1 C-terminal" evidence="5">
    <location>
        <begin position="663"/>
        <end position="771"/>
    </location>
</feature>
<keyword evidence="2" id="KW-0227">DNA damage</keyword>
<dbReference type="AlphaFoldDB" id="A0A1Y2E146"/>
<dbReference type="Pfam" id="PF08573">
    <property type="entry name" value="SAE2"/>
    <property type="match status" value="1"/>
</dbReference>
<dbReference type="STRING" id="1141098.A0A1Y2E146"/>
<dbReference type="PANTHER" id="PTHR15107">
    <property type="entry name" value="RETINOBLASTOMA BINDING PROTEIN 8"/>
    <property type="match status" value="1"/>
</dbReference>
<dbReference type="InParanoid" id="A0A1Y2E146"/>
<evidence type="ECO:0000256" key="2">
    <source>
        <dbReference type="ARBA" id="ARBA00022763"/>
    </source>
</evidence>
<comment type="subcellular location">
    <subcellularLocation>
        <location evidence="1">Nucleus</location>
    </subcellularLocation>
</comment>
<feature type="region of interest" description="Disordered" evidence="4">
    <location>
        <begin position="306"/>
        <end position="405"/>
    </location>
</feature>
<feature type="compositionally biased region" description="Basic and acidic residues" evidence="4">
    <location>
        <begin position="773"/>
        <end position="782"/>
    </location>
</feature>
<feature type="region of interest" description="Disordered" evidence="4">
    <location>
        <begin position="76"/>
        <end position="126"/>
    </location>
</feature>
<feature type="region of interest" description="Disordered" evidence="4">
    <location>
        <begin position="433"/>
        <end position="484"/>
    </location>
</feature>
<dbReference type="GO" id="GO:0004519">
    <property type="term" value="F:endonuclease activity"/>
    <property type="evidence" value="ECO:0007669"/>
    <property type="project" value="UniProtKB-KW"/>
</dbReference>
<protein>
    <submittedName>
        <fullName evidence="6">DNA repair protein endonuclease SAE2/CtIP C-terminus-domain-containing protein</fullName>
    </submittedName>
</protein>
<keyword evidence="6" id="KW-0540">Nuclease</keyword>
<dbReference type="InterPro" id="IPR013882">
    <property type="entry name" value="Ctp1_C"/>
</dbReference>
<dbReference type="OrthoDB" id="5801062at2759"/>
<dbReference type="GO" id="GO:0003684">
    <property type="term" value="F:damaged DNA binding"/>
    <property type="evidence" value="ECO:0007669"/>
    <property type="project" value="TreeGrafter"/>
</dbReference>
<feature type="region of interest" description="Disordered" evidence="4">
    <location>
        <begin position="198"/>
        <end position="286"/>
    </location>
</feature>
<evidence type="ECO:0000256" key="3">
    <source>
        <dbReference type="ARBA" id="ARBA00023242"/>
    </source>
</evidence>
<keyword evidence="7" id="KW-1185">Reference proteome</keyword>
<feature type="compositionally biased region" description="Basic and acidic residues" evidence="4">
    <location>
        <begin position="580"/>
        <end position="613"/>
    </location>
</feature>
<evidence type="ECO:0000256" key="4">
    <source>
        <dbReference type="SAM" id="MobiDB-lite"/>
    </source>
</evidence>
<dbReference type="PANTHER" id="PTHR15107:SF0">
    <property type="entry name" value="DNA ENDONUCLEASE ACTIVATOR CTP1 C-TERMINAL DOMAIN-CONTAINING PROTEIN"/>
    <property type="match status" value="1"/>
</dbReference>
<dbReference type="GO" id="GO:0010792">
    <property type="term" value="P:DNA double-strand break processing involved in repair via single-strand annealing"/>
    <property type="evidence" value="ECO:0007669"/>
    <property type="project" value="TreeGrafter"/>
</dbReference>
<dbReference type="RefSeq" id="XP_040716433.1">
    <property type="nucleotide sequence ID" value="XM_040858328.1"/>
</dbReference>
<feature type="compositionally biased region" description="Polar residues" evidence="4">
    <location>
        <begin position="78"/>
        <end position="88"/>
    </location>
</feature>
<feature type="compositionally biased region" description="Basic and acidic residues" evidence="4">
    <location>
        <begin position="621"/>
        <end position="640"/>
    </location>
</feature>
<feature type="compositionally biased region" description="Polar residues" evidence="4">
    <location>
        <begin position="207"/>
        <end position="219"/>
    </location>
</feature>
<feature type="compositionally biased region" description="Polar residues" evidence="4">
    <location>
        <begin position="242"/>
        <end position="264"/>
    </location>
</feature>
<feature type="region of interest" description="Disordered" evidence="4">
    <location>
        <begin position="746"/>
        <end position="782"/>
    </location>
</feature>
<dbReference type="EMBL" id="MCFJ01000006">
    <property type="protein sequence ID" value="ORY65281.1"/>
    <property type="molecule type" value="Genomic_DNA"/>
</dbReference>
<proteinExistence type="predicted"/>
<sequence length="806" mass="90664">MDDWFTQHSTPALLNALKEVCGQLEEHYREAAQAEAHSRELLEAELDVLRLKAANVDRLQEQNKALKDEVAQLRRSNRSLQNAQQKQGSPSKSRPPSSRDTRSPLTPVPVNEVSSLRRSVKQDHPDVETLARPELLIEYKKLDEKYEKLRETQSFAVKSNNQLQELLRNRKKECDKWVEHAETLGSQIQSLRQKNKKLKEISERSTRNVSGDSSFTSETHSSHGDPHGALDGSLQRAAPQPATKTTEWPIATSRNSVDQALTSDNNDDMRATYNGTAGTPKVRVGNTTHTDFSDAAEVEDTITLPPLSRTSNVSRHSPVKNEPSSDAPVIVSERPVRKRKHNDKPVAQGPPVTKIKTEHSSDPVVTDEQYHFAPQESVDFDDAEDRVSTPRKTRMKHPKSGTEEQLNRTHACRFNGGHARSILENADLPSPLSALPSGLNSPLRRSRANQVVTKDIQKSDTKYPGPPHVEQRKMNPDNSDEFSRSTVLQPLDANTPLARSLLRKPKFKTAVASSIRQGIESLAEDGERLGCSKPATPLTKGTGRLETLLNVASPGRQSLPTGGRDEDTSATQPFHFALPQRRDLPLGKESRNKVSEALEVSEDFRTSEPKRTSTEIQPKAKAPEAQKKKPAQESTPLRERAVKDLKLTDFKVNPNRNNGYDFAFTDVVRSKGDRIHMLGCVKETCCGPSFRKLAEAQLPDTGILEYTSLLEDWLGDDARRLSTMSKKEKDELWLKAKTQDLSNRYGKHRDRYHPQPSPPGFWDTDFPSTQELAESREKTEEMEQRIVKERRREAMRPAGLWVFRDE</sequence>
<dbReference type="Proteomes" id="UP000193689">
    <property type="component" value="Unassembled WGS sequence"/>
</dbReference>
<organism evidence="6 7">
    <name type="scientific">Pseudomassariella vexata</name>
    <dbReference type="NCBI Taxonomy" id="1141098"/>
    <lineage>
        <taxon>Eukaryota</taxon>
        <taxon>Fungi</taxon>
        <taxon>Dikarya</taxon>
        <taxon>Ascomycota</taxon>
        <taxon>Pezizomycotina</taxon>
        <taxon>Sordariomycetes</taxon>
        <taxon>Xylariomycetidae</taxon>
        <taxon>Amphisphaeriales</taxon>
        <taxon>Pseudomassariaceae</taxon>
        <taxon>Pseudomassariella</taxon>
    </lineage>
</organism>
<accession>A0A1Y2E146</accession>
<keyword evidence="3" id="KW-0539">Nucleus</keyword>
<dbReference type="GO" id="GO:0005634">
    <property type="term" value="C:nucleus"/>
    <property type="evidence" value="ECO:0007669"/>
    <property type="project" value="UniProtKB-SubCell"/>
</dbReference>
<evidence type="ECO:0000313" key="7">
    <source>
        <dbReference type="Proteomes" id="UP000193689"/>
    </source>
</evidence>
<gene>
    <name evidence="6" type="ORF">BCR38DRAFT_408997</name>
</gene>
<feature type="compositionally biased region" description="Low complexity" evidence="4">
    <location>
        <begin position="433"/>
        <end position="443"/>
    </location>
</feature>
<keyword evidence="6" id="KW-0378">Hydrolase</keyword>
<evidence type="ECO:0000256" key="1">
    <source>
        <dbReference type="ARBA" id="ARBA00004123"/>
    </source>
</evidence>
<feature type="region of interest" description="Disordered" evidence="4">
    <location>
        <begin position="550"/>
        <end position="640"/>
    </location>
</feature>
<keyword evidence="6" id="KW-0255">Endonuclease</keyword>
<feature type="compositionally biased region" description="Basic residues" evidence="4">
    <location>
        <begin position="389"/>
        <end position="399"/>
    </location>
</feature>
<evidence type="ECO:0000259" key="5">
    <source>
        <dbReference type="Pfam" id="PF08573"/>
    </source>
</evidence>
<reference evidence="6 7" key="1">
    <citation type="submission" date="2016-07" db="EMBL/GenBank/DDBJ databases">
        <title>Pervasive Adenine N6-methylation of Active Genes in Fungi.</title>
        <authorList>
            <consortium name="DOE Joint Genome Institute"/>
            <person name="Mondo S.J."/>
            <person name="Dannebaum R.O."/>
            <person name="Kuo R.C."/>
            <person name="Labutti K."/>
            <person name="Haridas S."/>
            <person name="Kuo A."/>
            <person name="Salamov A."/>
            <person name="Ahrendt S.R."/>
            <person name="Lipzen A."/>
            <person name="Sullivan W."/>
            <person name="Andreopoulos W.B."/>
            <person name="Clum A."/>
            <person name="Lindquist E."/>
            <person name="Daum C."/>
            <person name="Ramamoorthy G.K."/>
            <person name="Gryganskyi A."/>
            <person name="Culley D."/>
            <person name="Magnuson J.K."/>
            <person name="James T.Y."/>
            <person name="O'Malley M.A."/>
            <person name="Stajich J.E."/>
            <person name="Spatafora J.W."/>
            <person name="Visel A."/>
            <person name="Grigoriev I.V."/>
        </authorList>
    </citation>
    <scope>NUCLEOTIDE SEQUENCE [LARGE SCALE GENOMIC DNA]</scope>
    <source>
        <strain evidence="6 7">CBS 129021</strain>
    </source>
</reference>
<dbReference type="InterPro" id="IPR033316">
    <property type="entry name" value="RBBP8-like"/>
</dbReference>
<comment type="caution">
    <text evidence="6">The sequence shown here is derived from an EMBL/GenBank/DDBJ whole genome shotgun (WGS) entry which is preliminary data.</text>
</comment>
<evidence type="ECO:0000313" key="6">
    <source>
        <dbReference type="EMBL" id="ORY65281.1"/>
    </source>
</evidence>
<dbReference type="GeneID" id="63774540"/>